<dbReference type="Proteomes" id="UP000316621">
    <property type="component" value="Chromosome 3"/>
</dbReference>
<accession>A0A4Y7J816</accession>
<evidence type="ECO:0000313" key="2">
    <source>
        <dbReference type="EMBL" id="RZC55908.1"/>
    </source>
</evidence>
<reference evidence="2 3" key="1">
    <citation type="journal article" date="2018" name="Science">
        <title>The opium poppy genome and morphinan production.</title>
        <authorList>
            <person name="Guo L."/>
            <person name="Winzer T."/>
            <person name="Yang X."/>
            <person name="Li Y."/>
            <person name="Ning Z."/>
            <person name="He Z."/>
            <person name="Teodor R."/>
            <person name="Lu Y."/>
            <person name="Bowser T.A."/>
            <person name="Graham I.A."/>
            <person name="Ye K."/>
        </authorList>
    </citation>
    <scope>NUCLEOTIDE SEQUENCE [LARGE SCALE GENOMIC DNA]</scope>
    <source>
        <strain evidence="3">cv. HN1</strain>
        <tissue evidence="2">Leaves</tissue>
    </source>
</reference>
<dbReference type="EMBL" id="CM010717">
    <property type="protein sequence ID" value="RZC55908.1"/>
    <property type="molecule type" value="Genomic_DNA"/>
</dbReference>
<name>A0A4Y7J816_PAPSO</name>
<organism evidence="2 3">
    <name type="scientific">Papaver somniferum</name>
    <name type="common">Opium poppy</name>
    <dbReference type="NCBI Taxonomy" id="3469"/>
    <lineage>
        <taxon>Eukaryota</taxon>
        <taxon>Viridiplantae</taxon>
        <taxon>Streptophyta</taxon>
        <taxon>Embryophyta</taxon>
        <taxon>Tracheophyta</taxon>
        <taxon>Spermatophyta</taxon>
        <taxon>Magnoliopsida</taxon>
        <taxon>Ranunculales</taxon>
        <taxon>Papaveraceae</taxon>
        <taxon>Papaveroideae</taxon>
        <taxon>Papaver</taxon>
    </lineage>
</organism>
<sequence length="73" mass="8071">MAKMSMFLGIFVFVLIAMPTHSSSNRMTLKEDLGVVNNCPKFKCLQIVCPQIKCRFGSYTPCCGCPRCCASVN</sequence>
<gene>
    <name evidence="2" type="ORF">C5167_014768</name>
</gene>
<keyword evidence="1" id="KW-0732">Signal</keyword>
<dbReference type="Gramene" id="RZC55908">
    <property type="protein sequence ID" value="RZC55908"/>
    <property type="gene ID" value="C5167_014768"/>
</dbReference>
<protein>
    <submittedName>
        <fullName evidence="2">Uncharacterized protein</fullName>
    </submittedName>
</protein>
<evidence type="ECO:0000313" key="3">
    <source>
        <dbReference type="Proteomes" id="UP000316621"/>
    </source>
</evidence>
<feature type="chain" id="PRO_5021186320" evidence="1">
    <location>
        <begin position="23"/>
        <end position="73"/>
    </location>
</feature>
<feature type="signal peptide" evidence="1">
    <location>
        <begin position="1"/>
        <end position="22"/>
    </location>
</feature>
<evidence type="ECO:0000256" key="1">
    <source>
        <dbReference type="SAM" id="SignalP"/>
    </source>
</evidence>
<proteinExistence type="predicted"/>
<keyword evidence="3" id="KW-1185">Reference proteome</keyword>
<dbReference type="AlphaFoldDB" id="A0A4Y7J816"/>